<dbReference type="EMBL" id="UINC01075397">
    <property type="protein sequence ID" value="SVC13533.1"/>
    <property type="molecule type" value="Genomic_DNA"/>
</dbReference>
<feature type="compositionally biased region" description="Basic residues" evidence="1">
    <location>
        <begin position="15"/>
        <end position="28"/>
    </location>
</feature>
<evidence type="ECO:0000256" key="1">
    <source>
        <dbReference type="SAM" id="MobiDB-lite"/>
    </source>
</evidence>
<evidence type="ECO:0000313" key="2">
    <source>
        <dbReference type="EMBL" id="SVC13533.1"/>
    </source>
</evidence>
<proteinExistence type="predicted"/>
<accession>A0A382JQQ9</accession>
<protein>
    <submittedName>
        <fullName evidence="2">Uncharacterized protein</fullName>
    </submittedName>
</protein>
<sequence>MFTTHHKGLNLPITKIKRPPKGRQSNHP</sequence>
<name>A0A382JQQ9_9ZZZZ</name>
<reference evidence="2" key="1">
    <citation type="submission" date="2018-05" db="EMBL/GenBank/DDBJ databases">
        <authorList>
            <person name="Lanie J.A."/>
            <person name="Ng W.-L."/>
            <person name="Kazmierczak K.M."/>
            <person name="Andrzejewski T.M."/>
            <person name="Davidsen T.M."/>
            <person name="Wayne K.J."/>
            <person name="Tettelin H."/>
            <person name="Glass J.I."/>
            <person name="Rusch D."/>
            <person name="Podicherti R."/>
            <person name="Tsui H.-C.T."/>
            <person name="Winkler M.E."/>
        </authorList>
    </citation>
    <scope>NUCLEOTIDE SEQUENCE</scope>
</reference>
<dbReference type="AlphaFoldDB" id="A0A382JQQ9"/>
<organism evidence="2">
    <name type="scientific">marine metagenome</name>
    <dbReference type="NCBI Taxonomy" id="408172"/>
    <lineage>
        <taxon>unclassified sequences</taxon>
        <taxon>metagenomes</taxon>
        <taxon>ecological metagenomes</taxon>
    </lineage>
</organism>
<feature type="region of interest" description="Disordered" evidence="1">
    <location>
        <begin position="1"/>
        <end position="28"/>
    </location>
</feature>
<gene>
    <name evidence="2" type="ORF">METZ01_LOCUS266387</name>
</gene>